<dbReference type="EMBL" id="PKSL01000085">
    <property type="protein sequence ID" value="POW06540.1"/>
    <property type="molecule type" value="Genomic_DNA"/>
</dbReference>
<gene>
    <name evidence="2" type="ORF">PSTT_08926</name>
</gene>
<proteinExistence type="predicted"/>
<dbReference type="Proteomes" id="UP000239156">
    <property type="component" value="Unassembled WGS sequence"/>
</dbReference>
<evidence type="ECO:0000313" key="3">
    <source>
        <dbReference type="Proteomes" id="UP000239156"/>
    </source>
</evidence>
<sequence length="69" mass="7627">MIESITCMLLDLNVSSPLPNPKELRPHPYTHGFNRAPTVLSSDSESTAIDGPVLGHKTDRRDSFYSALE</sequence>
<organism evidence="2 3">
    <name type="scientific">Puccinia striiformis</name>
    <dbReference type="NCBI Taxonomy" id="27350"/>
    <lineage>
        <taxon>Eukaryota</taxon>
        <taxon>Fungi</taxon>
        <taxon>Dikarya</taxon>
        <taxon>Basidiomycota</taxon>
        <taxon>Pucciniomycotina</taxon>
        <taxon>Pucciniomycetes</taxon>
        <taxon>Pucciniales</taxon>
        <taxon>Pucciniaceae</taxon>
        <taxon>Puccinia</taxon>
    </lineage>
</organism>
<accession>A0A2S4VAT2</accession>
<evidence type="ECO:0000313" key="2">
    <source>
        <dbReference type="EMBL" id="POW06540.1"/>
    </source>
</evidence>
<dbReference type="VEuPathDB" id="FungiDB:PSTT_08926"/>
<comment type="caution">
    <text evidence="2">The sequence shown here is derived from an EMBL/GenBank/DDBJ whole genome shotgun (WGS) entry which is preliminary data.</text>
</comment>
<protein>
    <submittedName>
        <fullName evidence="2">Uncharacterized protein</fullName>
    </submittedName>
</protein>
<reference evidence="2" key="1">
    <citation type="submission" date="2017-12" db="EMBL/GenBank/DDBJ databases">
        <title>Gene loss provides genomic basis for host adaptation in cereal stripe rust fungi.</title>
        <authorList>
            <person name="Xia C."/>
        </authorList>
    </citation>
    <scope>NUCLEOTIDE SEQUENCE [LARGE SCALE GENOMIC DNA]</scope>
    <source>
        <strain evidence="2">93-210</strain>
    </source>
</reference>
<evidence type="ECO:0000256" key="1">
    <source>
        <dbReference type="SAM" id="MobiDB-lite"/>
    </source>
</evidence>
<keyword evidence="3" id="KW-1185">Reference proteome</keyword>
<feature type="region of interest" description="Disordered" evidence="1">
    <location>
        <begin position="16"/>
        <end position="69"/>
    </location>
</feature>
<name>A0A2S4VAT2_9BASI</name>
<dbReference type="AlphaFoldDB" id="A0A2S4VAT2"/>